<proteinExistence type="predicted"/>
<organism evidence="7 8">
    <name type="scientific">Polarella glacialis</name>
    <name type="common">Dinoflagellate</name>
    <dbReference type="NCBI Taxonomy" id="89957"/>
    <lineage>
        <taxon>Eukaryota</taxon>
        <taxon>Sar</taxon>
        <taxon>Alveolata</taxon>
        <taxon>Dinophyceae</taxon>
        <taxon>Suessiales</taxon>
        <taxon>Suessiaceae</taxon>
        <taxon>Polarella</taxon>
    </lineage>
</organism>
<dbReference type="Pfam" id="PF03124">
    <property type="entry name" value="EXS"/>
    <property type="match status" value="1"/>
</dbReference>
<dbReference type="PROSITE" id="PS51380">
    <property type="entry name" value="EXS"/>
    <property type="match status" value="1"/>
</dbReference>
<evidence type="ECO:0000313" key="7">
    <source>
        <dbReference type="EMBL" id="CAE8695273.1"/>
    </source>
</evidence>
<dbReference type="Proteomes" id="UP000626109">
    <property type="component" value="Unassembled WGS sequence"/>
</dbReference>
<accession>A0A813KAN0</accession>
<dbReference type="GO" id="GO:0005737">
    <property type="term" value="C:cytoplasm"/>
    <property type="evidence" value="ECO:0007669"/>
    <property type="project" value="TreeGrafter"/>
</dbReference>
<feature type="region of interest" description="Disordered" evidence="5">
    <location>
        <begin position="36"/>
        <end position="68"/>
    </location>
</feature>
<dbReference type="EMBL" id="CAJNNW010028229">
    <property type="protein sequence ID" value="CAE8695273.1"/>
    <property type="molecule type" value="Genomic_DNA"/>
</dbReference>
<feature type="domain" description="EXS" evidence="6">
    <location>
        <begin position="1"/>
        <end position="162"/>
    </location>
</feature>
<feature type="compositionally biased region" description="Basic residues" evidence="5">
    <location>
        <begin position="51"/>
        <end position="61"/>
    </location>
</feature>
<keyword evidence="2" id="KW-0812">Transmembrane</keyword>
<feature type="non-terminal residue" evidence="7">
    <location>
        <position position="201"/>
    </location>
</feature>
<comment type="subcellular location">
    <subcellularLocation>
        <location evidence="1">Membrane</location>
        <topology evidence="1">Multi-pass membrane protein</topology>
    </subcellularLocation>
</comment>
<evidence type="ECO:0000256" key="2">
    <source>
        <dbReference type="ARBA" id="ARBA00022692"/>
    </source>
</evidence>
<evidence type="ECO:0000313" key="8">
    <source>
        <dbReference type="Proteomes" id="UP000626109"/>
    </source>
</evidence>
<gene>
    <name evidence="7" type="ORF">PGLA2088_LOCUS29258</name>
</gene>
<reference evidence="7" key="1">
    <citation type="submission" date="2021-02" db="EMBL/GenBank/DDBJ databases">
        <authorList>
            <person name="Dougan E. K."/>
            <person name="Rhodes N."/>
            <person name="Thang M."/>
            <person name="Chan C."/>
        </authorList>
    </citation>
    <scope>NUCLEOTIDE SEQUENCE</scope>
</reference>
<evidence type="ECO:0000256" key="5">
    <source>
        <dbReference type="SAM" id="MobiDB-lite"/>
    </source>
</evidence>
<feature type="region of interest" description="Disordered" evidence="5">
    <location>
        <begin position="156"/>
        <end position="184"/>
    </location>
</feature>
<dbReference type="AlphaFoldDB" id="A0A813KAN0"/>
<name>A0A813KAN0_POLGL</name>
<sequence>VSTLATVYAWTWDVTLDWGLGPQDFCGSTTGASQESHAKVDVEEGEDSLQKLKRNPARKQTKTREKNPERQFPKRVYWLCAVVDLAGRFSWVLTLMPISLVTTNLVVRVVLVSIISSIEILRRSMWAVLRIEFEQVANASGFRALLWVPSKLNKPEDGGPSKGAAGAPVQPVQPRSGSTLSNLKLPAPVGVGGLQQPLLIQ</sequence>
<comment type="caution">
    <text evidence="7">The sequence shown here is derived from an EMBL/GenBank/DDBJ whole genome shotgun (WGS) entry which is preliminary data.</text>
</comment>
<evidence type="ECO:0000256" key="4">
    <source>
        <dbReference type="ARBA" id="ARBA00023136"/>
    </source>
</evidence>
<dbReference type="InterPro" id="IPR004342">
    <property type="entry name" value="EXS_C"/>
</dbReference>
<dbReference type="PANTHER" id="PTHR10783">
    <property type="entry name" value="XENOTROPIC AND POLYTROPIC RETROVIRUS RECEPTOR 1-RELATED"/>
    <property type="match status" value="1"/>
</dbReference>
<evidence type="ECO:0000256" key="1">
    <source>
        <dbReference type="ARBA" id="ARBA00004141"/>
    </source>
</evidence>
<keyword evidence="4" id="KW-0472">Membrane</keyword>
<keyword evidence="3" id="KW-1133">Transmembrane helix</keyword>
<evidence type="ECO:0000259" key="6">
    <source>
        <dbReference type="PROSITE" id="PS51380"/>
    </source>
</evidence>
<protein>
    <recommendedName>
        <fullName evidence="6">EXS domain-containing protein</fullName>
    </recommendedName>
</protein>
<feature type="compositionally biased region" description="Polar residues" evidence="5">
    <location>
        <begin position="173"/>
        <end position="182"/>
    </location>
</feature>
<evidence type="ECO:0000256" key="3">
    <source>
        <dbReference type="ARBA" id="ARBA00022989"/>
    </source>
</evidence>
<dbReference type="GO" id="GO:0016020">
    <property type="term" value="C:membrane"/>
    <property type="evidence" value="ECO:0007669"/>
    <property type="project" value="UniProtKB-SubCell"/>
</dbReference>